<evidence type="ECO:0000313" key="1">
    <source>
        <dbReference type="EMBL" id="KAI9442802.1"/>
    </source>
</evidence>
<gene>
    <name evidence="1" type="ORF">F5148DRAFT_1293155</name>
</gene>
<comment type="caution">
    <text evidence="1">The sequence shown here is derived from an EMBL/GenBank/DDBJ whole genome shotgun (WGS) entry which is preliminary data.</text>
</comment>
<evidence type="ECO:0000313" key="2">
    <source>
        <dbReference type="Proteomes" id="UP001207468"/>
    </source>
</evidence>
<accession>A0ACC0TU56</accession>
<dbReference type="EMBL" id="JAGFNK010000707">
    <property type="protein sequence ID" value="KAI9442802.1"/>
    <property type="molecule type" value="Genomic_DNA"/>
</dbReference>
<proteinExistence type="predicted"/>
<protein>
    <submittedName>
        <fullName evidence="1">Uncharacterized protein</fullName>
    </submittedName>
</protein>
<dbReference type="Proteomes" id="UP001207468">
    <property type="component" value="Unassembled WGS sequence"/>
</dbReference>
<name>A0ACC0TU56_9AGAM</name>
<keyword evidence="2" id="KW-1185">Reference proteome</keyword>
<organism evidence="1 2">
    <name type="scientific">Russula earlei</name>
    <dbReference type="NCBI Taxonomy" id="71964"/>
    <lineage>
        <taxon>Eukaryota</taxon>
        <taxon>Fungi</taxon>
        <taxon>Dikarya</taxon>
        <taxon>Basidiomycota</taxon>
        <taxon>Agaricomycotina</taxon>
        <taxon>Agaricomycetes</taxon>
        <taxon>Russulales</taxon>
        <taxon>Russulaceae</taxon>
        <taxon>Russula</taxon>
    </lineage>
</organism>
<sequence>MPTTRARVTINTNQAQSAPKAPEGGDVDTAKKQNISDVDSNSEIKTPTKRSRQPPQGKSTHQWRRQSASPITPPKGPRKRTNECPGLIGKKGRRTQQEVTAERAAKEVKTKAEAAARVEAVAGLVDLELEQEHEETMRRQCVLHRQPSVLDVTAYSSGEEFDWGLVDDVKDSEMEETDVGSDCGGSKPRADGQVATAKKTKKGQKPKRELLTQVAQQKNMMRLKKDGGGKRNIIPLPLASGLKGNWKNQAKLTQHQPILGGLTDDHASSVCPNFDQRKLGAVTEIVGVVSDNSKIDMQAIEKKAGQGGKVSRNEDTPAALLYSQHPVPTGRFKGTIIPKASSCTNIPRAETTVLPSALIIQIELAKKFSDLPSKTFPDTQYVPCLKDVFHRTVYDNIQTHRSNIAHHAIEAVTAYISELSKVEIKEWVDQTRAARLGELIYAEPCPPGYSLVKGAANFKKPRGLLMTPFLANLAKPFLKYLEESLVEYGHPCGLIAIILVALECAVQAFETGEFQDPGPFNSNYKALLTEYLESVNMFNKWDDFYIACNFDQKPCGGSLAADTSQTDIGRRALNFSSSPIRA</sequence>
<reference evidence="1" key="1">
    <citation type="submission" date="2021-03" db="EMBL/GenBank/DDBJ databases">
        <title>Evolutionary priming and transition to the ectomycorrhizal habit in an iconic lineage of mushroom-forming fungi: is preadaptation a requirement?</title>
        <authorList>
            <consortium name="DOE Joint Genome Institute"/>
            <person name="Looney B.P."/>
            <person name="Miyauchi S."/>
            <person name="Morin E."/>
            <person name="Drula E."/>
            <person name="Courty P.E."/>
            <person name="Chicoki N."/>
            <person name="Fauchery L."/>
            <person name="Kohler A."/>
            <person name="Kuo A."/>
            <person name="LaButti K."/>
            <person name="Pangilinan J."/>
            <person name="Lipzen A."/>
            <person name="Riley R."/>
            <person name="Andreopoulos W."/>
            <person name="He G."/>
            <person name="Johnson J."/>
            <person name="Barry K.W."/>
            <person name="Grigoriev I.V."/>
            <person name="Nagy L."/>
            <person name="Hibbett D."/>
            <person name="Henrissat B."/>
            <person name="Matheny P.B."/>
            <person name="Labbe J."/>
            <person name="Martin A.F."/>
        </authorList>
    </citation>
    <scope>NUCLEOTIDE SEQUENCE</scope>
    <source>
        <strain evidence="1">BPL698</strain>
    </source>
</reference>